<dbReference type="Pfam" id="PF00400">
    <property type="entry name" value="WD40"/>
    <property type="match status" value="6"/>
</dbReference>
<dbReference type="InterPro" id="IPR015943">
    <property type="entry name" value="WD40/YVTN_repeat-like_dom_sf"/>
</dbReference>
<evidence type="ECO:0000256" key="2">
    <source>
        <dbReference type="ARBA" id="ARBA00022737"/>
    </source>
</evidence>
<gene>
    <name evidence="4" type="ORF">LNINA_LOCUS2172</name>
</gene>
<dbReference type="PROSITE" id="PS00678">
    <property type="entry name" value="WD_REPEATS_1"/>
    <property type="match status" value="1"/>
</dbReference>
<dbReference type="PANTHER" id="PTHR44129">
    <property type="entry name" value="WD REPEAT-CONTAINING PROTEIN POP1"/>
    <property type="match status" value="1"/>
</dbReference>
<dbReference type="Proteomes" id="UP001497472">
    <property type="component" value="Unassembled WGS sequence"/>
</dbReference>
<keyword evidence="5" id="KW-1185">Reference proteome</keyword>
<proteinExistence type="predicted"/>
<comment type="caution">
    <text evidence="4">The sequence shown here is derived from an EMBL/GenBank/DDBJ whole genome shotgun (WGS) entry which is preliminary data.</text>
</comment>
<dbReference type="SUPFAM" id="SSF50978">
    <property type="entry name" value="WD40 repeat-like"/>
    <property type="match status" value="1"/>
</dbReference>
<dbReference type="PROSITE" id="PS50082">
    <property type="entry name" value="WD_REPEATS_2"/>
    <property type="match status" value="4"/>
</dbReference>
<dbReference type="PROSITE" id="PS50294">
    <property type="entry name" value="WD_REPEATS_REGION"/>
    <property type="match status" value="2"/>
</dbReference>
<evidence type="ECO:0000313" key="4">
    <source>
        <dbReference type="EMBL" id="CAK1542261.1"/>
    </source>
</evidence>
<accession>A0AAV1J0W9</accession>
<evidence type="ECO:0000256" key="3">
    <source>
        <dbReference type="PROSITE-ProRule" id="PRU00221"/>
    </source>
</evidence>
<dbReference type="InterPro" id="IPR050349">
    <property type="entry name" value="WD_LIS1/nudF_dynein_reg"/>
</dbReference>
<dbReference type="SMART" id="SM00320">
    <property type="entry name" value="WD40"/>
    <property type="match status" value="7"/>
</dbReference>
<feature type="repeat" description="WD" evidence="3">
    <location>
        <begin position="196"/>
        <end position="237"/>
    </location>
</feature>
<dbReference type="InterPro" id="IPR036322">
    <property type="entry name" value="WD40_repeat_dom_sf"/>
</dbReference>
<reference evidence="4 5" key="1">
    <citation type="submission" date="2023-11" db="EMBL/GenBank/DDBJ databases">
        <authorList>
            <person name="Okamura Y."/>
        </authorList>
    </citation>
    <scope>NUCLEOTIDE SEQUENCE [LARGE SCALE GENOMIC DNA]</scope>
</reference>
<organism evidence="4 5">
    <name type="scientific">Leptosia nina</name>
    <dbReference type="NCBI Taxonomy" id="320188"/>
    <lineage>
        <taxon>Eukaryota</taxon>
        <taxon>Metazoa</taxon>
        <taxon>Ecdysozoa</taxon>
        <taxon>Arthropoda</taxon>
        <taxon>Hexapoda</taxon>
        <taxon>Insecta</taxon>
        <taxon>Pterygota</taxon>
        <taxon>Neoptera</taxon>
        <taxon>Endopterygota</taxon>
        <taxon>Lepidoptera</taxon>
        <taxon>Glossata</taxon>
        <taxon>Ditrysia</taxon>
        <taxon>Papilionoidea</taxon>
        <taxon>Pieridae</taxon>
        <taxon>Pierinae</taxon>
        <taxon>Leptosia</taxon>
    </lineage>
</organism>
<dbReference type="CDD" id="cd00200">
    <property type="entry name" value="WD40"/>
    <property type="match status" value="1"/>
</dbReference>
<dbReference type="Gene3D" id="2.130.10.10">
    <property type="entry name" value="YVTN repeat-like/Quinoprotein amine dehydrogenase"/>
    <property type="match status" value="1"/>
</dbReference>
<dbReference type="InterPro" id="IPR019775">
    <property type="entry name" value="WD40_repeat_CS"/>
</dbReference>
<feature type="repeat" description="WD" evidence="3">
    <location>
        <begin position="154"/>
        <end position="195"/>
    </location>
</feature>
<feature type="repeat" description="WD" evidence="3">
    <location>
        <begin position="70"/>
        <end position="111"/>
    </location>
</feature>
<feature type="repeat" description="WD" evidence="3">
    <location>
        <begin position="279"/>
        <end position="310"/>
    </location>
</feature>
<sequence>MPTETAVQYSLLSKKENAHEDPIYCCAWTKIKPTGDSLEKSQDYIVSGGLDGNVKVWRVAYNKLELLYNLQGHSMAIVSIAISPDGHTLATTSLDSVLIIWELSSGFKVHEIETSATDTWNVAFSPDGSKIVTGSHTGKLIMYDVEKKNVVKSLDTRGSFALCVAWSKDSKYIASGSVDGSICIFDVVQGKLIHTIDGHTETIRSIEFSHNNQLLLTASNDGFAKLFKVASGDLQCSLKLEKWLLSAKFSLDGTRVALGTSDGEVIIATVSDLKVLHTFQEHTSMVCGVQFNAESEMVVSVAKDRTINIYGCPKLTTNKK</sequence>
<evidence type="ECO:0000256" key="1">
    <source>
        <dbReference type="ARBA" id="ARBA00022574"/>
    </source>
</evidence>
<dbReference type="InterPro" id="IPR001680">
    <property type="entry name" value="WD40_rpt"/>
</dbReference>
<dbReference type="AlphaFoldDB" id="A0AAV1J0W9"/>
<evidence type="ECO:0000313" key="5">
    <source>
        <dbReference type="Proteomes" id="UP001497472"/>
    </source>
</evidence>
<keyword evidence="1 3" id="KW-0853">WD repeat</keyword>
<protein>
    <submittedName>
        <fullName evidence="4">Uncharacterized protein</fullName>
    </submittedName>
</protein>
<keyword evidence="2" id="KW-0677">Repeat</keyword>
<dbReference type="EMBL" id="CAVLEF010000003">
    <property type="protein sequence ID" value="CAK1542261.1"/>
    <property type="molecule type" value="Genomic_DNA"/>
</dbReference>
<name>A0AAV1J0W9_9NEOP</name>